<comment type="caution">
    <text evidence="1">The sequence shown here is derived from an EMBL/GenBank/DDBJ whole genome shotgun (WGS) entry which is preliminary data.</text>
</comment>
<keyword evidence="2" id="KW-1185">Reference proteome</keyword>
<organism evidence="1 2">
    <name type="scientific">Nocardia macrotermitis</name>
    <dbReference type="NCBI Taxonomy" id="2585198"/>
    <lineage>
        <taxon>Bacteria</taxon>
        <taxon>Bacillati</taxon>
        <taxon>Actinomycetota</taxon>
        <taxon>Actinomycetes</taxon>
        <taxon>Mycobacteriales</taxon>
        <taxon>Nocardiaceae</taxon>
        <taxon>Nocardia</taxon>
    </lineage>
</organism>
<sequence length="88" mass="10247">MLPKDQVLDRAWELARELVKRPPLTLRYTRQLFTHELKRAFLDQMGQGIGFETYAQRRFFPLGGRMEALDRAWDDKPWSGGTGPEPQG</sequence>
<dbReference type="Proteomes" id="UP000438448">
    <property type="component" value="Unassembled WGS sequence"/>
</dbReference>
<proteinExistence type="predicted"/>
<dbReference type="Gene3D" id="3.90.226.10">
    <property type="entry name" value="2-enoyl-CoA Hydratase, Chain A, domain 1"/>
    <property type="match status" value="1"/>
</dbReference>
<evidence type="ECO:0000313" key="1">
    <source>
        <dbReference type="EMBL" id="MQY24318.1"/>
    </source>
</evidence>
<dbReference type="EMBL" id="WEGK01000032">
    <property type="protein sequence ID" value="MQY24318.1"/>
    <property type="molecule type" value="Genomic_DNA"/>
</dbReference>
<reference evidence="1 2" key="1">
    <citation type="submission" date="2019-10" db="EMBL/GenBank/DDBJ databases">
        <title>Nocardia macrotermitis sp. nov. and Nocardia aurantia sp. nov., isolated from the gut of fungus growing-termite Macrotermes natalensis.</title>
        <authorList>
            <person name="Benndorf R."/>
            <person name="Schwitalla J."/>
            <person name="Martin K."/>
            <person name="De Beer W."/>
            <person name="Kaster A.-K."/>
            <person name="Vollmers J."/>
            <person name="Poulsen M."/>
            <person name="Beemelmanns C."/>
        </authorList>
    </citation>
    <scope>NUCLEOTIDE SEQUENCE [LARGE SCALE GENOMIC DNA]</scope>
    <source>
        <strain evidence="1 2">RB20</strain>
    </source>
</reference>
<dbReference type="SUPFAM" id="SSF52096">
    <property type="entry name" value="ClpP/crotonase"/>
    <property type="match status" value="1"/>
</dbReference>
<dbReference type="AlphaFoldDB" id="A0A7K0DF66"/>
<evidence type="ECO:0000313" key="2">
    <source>
        <dbReference type="Proteomes" id="UP000438448"/>
    </source>
</evidence>
<name>A0A7K0DF66_9NOCA</name>
<protein>
    <submittedName>
        <fullName evidence="1">Uncharacterized protein</fullName>
    </submittedName>
</protein>
<gene>
    <name evidence="1" type="ORF">NRB20_74530</name>
</gene>
<dbReference type="InterPro" id="IPR029045">
    <property type="entry name" value="ClpP/crotonase-like_dom_sf"/>
</dbReference>
<accession>A0A7K0DF66</accession>